<evidence type="ECO:0000313" key="3">
    <source>
        <dbReference type="Proteomes" id="UP000015106"/>
    </source>
</evidence>
<feature type="region of interest" description="Disordered" evidence="1">
    <location>
        <begin position="24"/>
        <end position="96"/>
    </location>
</feature>
<dbReference type="Proteomes" id="UP000015106">
    <property type="component" value="Chromosome 5"/>
</dbReference>
<dbReference type="Gramene" id="TuG1812G0500001564.01.T01">
    <property type="protein sequence ID" value="TuG1812G0500001564.01.T01.cds436928"/>
    <property type="gene ID" value="TuG1812G0500001564.01"/>
</dbReference>
<accession>A0A8R7QE97</accession>
<reference evidence="2" key="2">
    <citation type="submission" date="2018-03" db="EMBL/GenBank/DDBJ databases">
        <title>The Triticum urartu genome reveals the dynamic nature of wheat genome evolution.</title>
        <authorList>
            <person name="Ling H."/>
            <person name="Ma B."/>
            <person name="Shi X."/>
            <person name="Liu H."/>
            <person name="Dong L."/>
            <person name="Sun H."/>
            <person name="Cao Y."/>
            <person name="Gao Q."/>
            <person name="Zheng S."/>
            <person name="Li Y."/>
            <person name="Yu Y."/>
            <person name="Du H."/>
            <person name="Qi M."/>
            <person name="Li Y."/>
            <person name="Yu H."/>
            <person name="Cui Y."/>
            <person name="Wang N."/>
            <person name="Chen C."/>
            <person name="Wu H."/>
            <person name="Zhao Y."/>
            <person name="Zhang J."/>
            <person name="Li Y."/>
            <person name="Zhou W."/>
            <person name="Zhang B."/>
            <person name="Hu W."/>
            <person name="Eijk M."/>
            <person name="Tang J."/>
            <person name="Witsenboer H."/>
            <person name="Zhao S."/>
            <person name="Li Z."/>
            <person name="Zhang A."/>
            <person name="Wang D."/>
            <person name="Liang C."/>
        </authorList>
    </citation>
    <scope>NUCLEOTIDE SEQUENCE [LARGE SCALE GENOMIC DNA]</scope>
    <source>
        <strain evidence="2">cv. G1812</strain>
    </source>
</reference>
<dbReference type="AlphaFoldDB" id="A0A8R7QE97"/>
<sequence>MVTAHSVPCTTTALSCDGAATATHSAARARSPDTQAATFHRSRPSMRSLSNAGDRPSAASSAVASAAEEREAESTASPWACWNGGRGPAVASWKPA</sequence>
<reference evidence="3" key="1">
    <citation type="journal article" date="2013" name="Nature">
        <title>Draft genome of the wheat A-genome progenitor Triticum urartu.</title>
        <authorList>
            <person name="Ling H.Q."/>
            <person name="Zhao S."/>
            <person name="Liu D."/>
            <person name="Wang J."/>
            <person name="Sun H."/>
            <person name="Zhang C."/>
            <person name="Fan H."/>
            <person name="Li D."/>
            <person name="Dong L."/>
            <person name="Tao Y."/>
            <person name="Gao C."/>
            <person name="Wu H."/>
            <person name="Li Y."/>
            <person name="Cui Y."/>
            <person name="Guo X."/>
            <person name="Zheng S."/>
            <person name="Wang B."/>
            <person name="Yu K."/>
            <person name="Liang Q."/>
            <person name="Yang W."/>
            <person name="Lou X."/>
            <person name="Chen J."/>
            <person name="Feng M."/>
            <person name="Jian J."/>
            <person name="Zhang X."/>
            <person name="Luo G."/>
            <person name="Jiang Y."/>
            <person name="Liu J."/>
            <person name="Wang Z."/>
            <person name="Sha Y."/>
            <person name="Zhang B."/>
            <person name="Wu H."/>
            <person name="Tang D."/>
            <person name="Shen Q."/>
            <person name="Xue P."/>
            <person name="Zou S."/>
            <person name="Wang X."/>
            <person name="Liu X."/>
            <person name="Wang F."/>
            <person name="Yang Y."/>
            <person name="An X."/>
            <person name="Dong Z."/>
            <person name="Zhang K."/>
            <person name="Zhang X."/>
            <person name="Luo M.C."/>
            <person name="Dvorak J."/>
            <person name="Tong Y."/>
            <person name="Wang J."/>
            <person name="Yang H."/>
            <person name="Li Z."/>
            <person name="Wang D."/>
            <person name="Zhang A."/>
            <person name="Wang J."/>
        </authorList>
    </citation>
    <scope>NUCLEOTIDE SEQUENCE</scope>
    <source>
        <strain evidence="3">cv. G1812</strain>
    </source>
</reference>
<reference evidence="2" key="3">
    <citation type="submission" date="2022-06" db="UniProtKB">
        <authorList>
            <consortium name="EnsemblPlants"/>
        </authorList>
    </citation>
    <scope>IDENTIFICATION</scope>
</reference>
<feature type="compositionally biased region" description="Low complexity" evidence="1">
    <location>
        <begin position="57"/>
        <end position="66"/>
    </location>
</feature>
<dbReference type="EnsemblPlants" id="TuG1812G0500001564.01.T01">
    <property type="protein sequence ID" value="TuG1812G0500001564.01.T01.cds436928"/>
    <property type="gene ID" value="TuG1812G0500001564.01"/>
</dbReference>
<protein>
    <submittedName>
        <fullName evidence="2">Uncharacterized protein</fullName>
    </submittedName>
</protein>
<keyword evidence="3" id="KW-1185">Reference proteome</keyword>
<proteinExistence type="predicted"/>
<organism evidence="2 3">
    <name type="scientific">Triticum urartu</name>
    <name type="common">Red wild einkorn</name>
    <name type="synonym">Crithodium urartu</name>
    <dbReference type="NCBI Taxonomy" id="4572"/>
    <lineage>
        <taxon>Eukaryota</taxon>
        <taxon>Viridiplantae</taxon>
        <taxon>Streptophyta</taxon>
        <taxon>Embryophyta</taxon>
        <taxon>Tracheophyta</taxon>
        <taxon>Spermatophyta</taxon>
        <taxon>Magnoliopsida</taxon>
        <taxon>Liliopsida</taxon>
        <taxon>Poales</taxon>
        <taxon>Poaceae</taxon>
        <taxon>BOP clade</taxon>
        <taxon>Pooideae</taxon>
        <taxon>Triticodae</taxon>
        <taxon>Triticeae</taxon>
        <taxon>Triticinae</taxon>
        <taxon>Triticum</taxon>
    </lineage>
</organism>
<evidence type="ECO:0000313" key="2">
    <source>
        <dbReference type="EnsemblPlants" id="TuG1812G0500001564.01.T01.cds436928"/>
    </source>
</evidence>
<evidence type="ECO:0000256" key="1">
    <source>
        <dbReference type="SAM" id="MobiDB-lite"/>
    </source>
</evidence>
<name>A0A8R7QE97_TRIUA</name>